<evidence type="ECO:0000313" key="11">
    <source>
        <dbReference type="EMBL" id="KAF8403593.1"/>
    </source>
</evidence>
<evidence type="ECO:0000256" key="4">
    <source>
        <dbReference type="ARBA" id="ARBA00022692"/>
    </source>
</evidence>
<keyword evidence="7 10" id="KW-0472">Membrane</keyword>
<keyword evidence="2 10" id="KW-0489">Methyltransferase</keyword>
<dbReference type="GO" id="GO:0032259">
    <property type="term" value="P:methylation"/>
    <property type="evidence" value="ECO:0007669"/>
    <property type="project" value="UniProtKB-KW"/>
</dbReference>
<dbReference type="OrthoDB" id="2013972at2759"/>
<reference evidence="11 12" key="1">
    <citation type="submission" date="2020-04" db="EMBL/GenBank/DDBJ databases">
        <title>Plant Genome Project.</title>
        <authorList>
            <person name="Zhang R.-G."/>
        </authorList>
    </citation>
    <scope>NUCLEOTIDE SEQUENCE [LARGE SCALE GENOMIC DNA]</scope>
    <source>
        <strain evidence="11">YNK0</strain>
        <tissue evidence="11">Leaf</tissue>
    </source>
</reference>
<dbReference type="GO" id="GO:0016020">
    <property type="term" value="C:membrane"/>
    <property type="evidence" value="ECO:0007669"/>
    <property type="project" value="UniProtKB-SubCell"/>
</dbReference>
<dbReference type="PANTHER" id="PTHR10108:SF37">
    <property type="entry name" value="METHYLTRANSFERASE PMT6-RELATED"/>
    <property type="match status" value="1"/>
</dbReference>
<evidence type="ECO:0000256" key="9">
    <source>
        <dbReference type="ARBA" id="ARBA00060399"/>
    </source>
</evidence>
<dbReference type="GO" id="GO:0005802">
    <property type="term" value="C:trans-Golgi network"/>
    <property type="evidence" value="ECO:0007669"/>
    <property type="project" value="TreeGrafter"/>
</dbReference>
<feature type="transmembrane region" description="Helical" evidence="10">
    <location>
        <begin position="17"/>
        <end position="36"/>
    </location>
</feature>
<dbReference type="SUPFAM" id="SSF53335">
    <property type="entry name" value="S-adenosyl-L-methionine-dependent methyltransferases"/>
    <property type="match status" value="1"/>
</dbReference>
<dbReference type="Proteomes" id="UP000655225">
    <property type="component" value="Unassembled WGS sequence"/>
</dbReference>
<dbReference type="InterPro" id="IPR004159">
    <property type="entry name" value="Put_SAM_MeTrfase"/>
</dbReference>
<dbReference type="EMBL" id="JABCRI010000007">
    <property type="protein sequence ID" value="KAF8403593.1"/>
    <property type="molecule type" value="Genomic_DNA"/>
</dbReference>
<keyword evidence="8 10" id="KW-0325">Glycoprotein</keyword>
<accession>A0A835DGH3</accession>
<sequence>MGGFVLSSAFDSKSGQLILVTLLIMVASFYTGTLFGNKSAIYVQQTPLESSPASFNQCLILAGYSKITNKVALTFRRTPLSIPETGMNVCPLNYNEYIPCHDISYIKGLLPNLDISKKEELERHCPPIDKRLFCLVPPPEDYKLPIRWPTSRDYVWRSNVNHTHLADVKGGQNWVHEKDKLWWFPGGGTHFKHGATEYIQRLGNMMTNQTGDLLSAGVVQVLDVGCGVASFSAYLLPMDIQTMSFAPKDGHENQIQFALERGIGAMISALSTKQLPFPTNSFEMVHCSRCRVDWHANDGILLKEVDRVLRPNGYFVYSAPPAYRKDKDYPMIWDKLMNLTSAMCWKLIARQVQTAIWIKTEDRSCQLQNAEQKLLNICDAVDDSQPSWKIPLRNCIKLSSAKAQSQKLPLRPQRLSVYSESLNNIGINRDKFTLHTIFWQEQVNWYWRLMNIDKMEIRNVMDMNAYYGGFAVALNTLQVWVMNIVPISTNNTLSAIYDRGLIGAFHNWCEPFSTYPRTYDLLHAHHLFSHYKHSGENCLLEDIMLEMDRIIRPQAIPRLRVTNLTATQSSIALPSPKGERFLGFIIIRDEESIISRIKVIAPQFLWDVESHVLENEEHKSEPVIICRKKFWAIV</sequence>
<dbReference type="AlphaFoldDB" id="A0A835DGH3"/>
<keyword evidence="3 10" id="KW-0808">Transferase</keyword>
<evidence type="ECO:0000256" key="3">
    <source>
        <dbReference type="ARBA" id="ARBA00022679"/>
    </source>
</evidence>
<comment type="similarity">
    <text evidence="1 10">Belongs to the methyltransferase superfamily.</text>
</comment>
<keyword evidence="5 10" id="KW-0735">Signal-anchor</keyword>
<keyword evidence="6 10" id="KW-1133">Transmembrane helix</keyword>
<evidence type="ECO:0000256" key="10">
    <source>
        <dbReference type="RuleBase" id="RU366043"/>
    </source>
</evidence>
<dbReference type="GO" id="GO:0005768">
    <property type="term" value="C:endosome"/>
    <property type="evidence" value="ECO:0007669"/>
    <property type="project" value="TreeGrafter"/>
</dbReference>
<dbReference type="PANTHER" id="PTHR10108">
    <property type="entry name" value="SAM-DEPENDENT METHYLTRANSFERASE"/>
    <property type="match status" value="1"/>
</dbReference>
<protein>
    <recommendedName>
        <fullName evidence="10">Methyltransferase</fullName>
        <ecNumber evidence="10">2.1.1.-</ecNumber>
    </recommendedName>
</protein>
<dbReference type="OMA" id="LWEVESH"/>
<keyword evidence="4 10" id="KW-0812">Transmembrane</keyword>
<dbReference type="EC" id="2.1.1.-" evidence="10"/>
<dbReference type="Gene3D" id="3.40.50.150">
    <property type="entry name" value="Vaccinia Virus protein VP39"/>
    <property type="match status" value="1"/>
</dbReference>
<gene>
    <name evidence="11" type="ORF">HHK36_011697</name>
</gene>
<dbReference type="Pfam" id="PF03141">
    <property type="entry name" value="Methyltransf_29"/>
    <property type="match status" value="1"/>
</dbReference>
<dbReference type="InterPro" id="IPR029063">
    <property type="entry name" value="SAM-dependent_MTases_sf"/>
</dbReference>
<evidence type="ECO:0000256" key="8">
    <source>
        <dbReference type="ARBA" id="ARBA00023180"/>
    </source>
</evidence>
<dbReference type="GO" id="GO:0008168">
    <property type="term" value="F:methyltransferase activity"/>
    <property type="evidence" value="ECO:0007669"/>
    <property type="project" value="UniProtKB-UniRule"/>
</dbReference>
<evidence type="ECO:0000256" key="1">
    <source>
        <dbReference type="ARBA" id="ARBA00008361"/>
    </source>
</evidence>
<evidence type="ECO:0000313" key="12">
    <source>
        <dbReference type="Proteomes" id="UP000655225"/>
    </source>
</evidence>
<evidence type="ECO:0000256" key="2">
    <source>
        <dbReference type="ARBA" id="ARBA00022603"/>
    </source>
</evidence>
<comment type="subcellular location">
    <subcellularLocation>
        <location evidence="9">Endomembrane system</location>
        <topology evidence="9">Single-pass type II membrane protein</topology>
    </subcellularLocation>
    <subcellularLocation>
        <location evidence="10">Membrane</location>
        <topology evidence="10">Single-pass type II membrane protein</topology>
    </subcellularLocation>
</comment>
<dbReference type="FunFam" id="3.40.50.150:FF:000170">
    <property type="entry name" value="Probable methyltransferase PMT6"/>
    <property type="match status" value="1"/>
</dbReference>
<keyword evidence="12" id="KW-1185">Reference proteome</keyword>
<evidence type="ECO:0000256" key="7">
    <source>
        <dbReference type="ARBA" id="ARBA00023136"/>
    </source>
</evidence>
<organism evidence="11 12">
    <name type="scientific">Tetracentron sinense</name>
    <name type="common">Spur-leaf</name>
    <dbReference type="NCBI Taxonomy" id="13715"/>
    <lineage>
        <taxon>Eukaryota</taxon>
        <taxon>Viridiplantae</taxon>
        <taxon>Streptophyta</taxon>
        <taxon>Embryophyta</taxon>
        <taxon>Tracheophyta</taxon>
        <taxon>Spermatophyta</taxon>
        <taxon>Magnoliopsida</taxon>
        <taxon>Trochodendrales</taxon>
        <taxon>Trochodendraceae</taxon>
        <taxon>Tetracentron</taxon>
    </lineage>
</organism>
<evidence type="ECO:0000256" key="6">
    <source>
        <dbReference type="ARBA" id="ARBA00022989"/>
    </source>
</evidence>
<proteinExistence type="inferred from homology"/>
<comment type="caution">
    <text evidence="11">The sequence shown here is derived from an EMBL/GenBank/DDBJ whole genome shotgun (WGS) entry which is preliminary data.</text>
</comment>
<evidence type="ECO:0000256" key="5">
    <source>
        <dbReference type="ARBA" id="ARBA00022968"/>
    </source>
</evidence>
<name>A0A835DGH3_TETSI</name>